<dbReference type="Proteomes" id="UP001500460">
    <property type="component" value="Unassembled WGS sequence"/>
</dbReference>
<gene>
    <name evidence="2" type="ORF">GCM10010421_42990</name>
</gene>
<comment type="caution">
    <text evidence="2">The sequence shown here is derived from an EMBL/GenBank/DDBJ whole genome shotgun (WGS) entry which is preliminary data.</text>
</comment>
<feature type="compositionally biased region" description="Basic and acidic residues" evidence="1">
    <location>
        <begin position="13"/>
        <end position="23"/>
    </location>
</feature>
<accession>A0ABN3K1E8</accession>
<protein>
    <recommendedName>
        <fullName evidence="4">Secreted protein</fullName>
    </recommendedName>
</protein>
<evidence type="ECO:0000313" key="2">
    <source>
        <dbReference type="EMBL" id="GAA2446741.1"/>
    </source>
</evidence>
<evidence type="ECO:0000313" key="3">
    <source>
        <dbReference type="Proteomes" id="UP001500460"/>
    </source>
</evidence>
<reference evidence="2 3" key="1">
    <citation type="journal article" date="2019" name="Int. J. Syst. Evol. Microbiol.">
        <title>The Global Catalogue of Microorganisms (GCM) 10K type strain sequencing project: providing services to taxonomists for standard genome sequencing and annotation.</title>
        <authorList>
            <consortium name="The Broad Institute Genomics Platform"/>
            <consortium name="The Broad Institute Genome Sequencing Center for Infectious Disease"/>
            <person name="Wu L."/>
            <person name="Ma J."/>
        </authorList>
    </citation>
    <scope>NUCLEOTIDE SEQUENCE [LARGE SCALE GENOMIC DNA]</scope>
    <source>
        <strain evidence="2 3">JCM 6922</strain>
    </source>
</reference>
<dbReference type="EMBL" id="BAAATK010000029">
    <property type="protein sequence ID" value="GAA2446741.1"/>
    <property type="molecule type" value="Genomic_DNA"/>
</dbReference>
<keyword evidence="3" id="KW-1185">Reference proteome</keyword>
<organism evidence="2 3">
    <name type="scientific">Streptomyces glaucus</name>
    <dbReference type="NCBI Taxonomy" id="284029"/>
    <lineage>
        <taxon>Bacteria</taxon>
        <taxon>Bacillati</taxon>
        <taxon>Actinomycetota</taxon>
        <taxon>Actinomycetes</taxon>
        <taxon>Kitasatosporales</taxon>
        <taxon>Streptomycetaceae</taxon>
        <taxon>Streptomyces</taxon>
    </lineage>
</organism>
<sequence>MDGPEGRSGQGDEEARPVADRCGDVLAAEEAGADEVEGVSGVEAGAGGADGGAPVAAADEEAFTGFGTGVVVVQDLAGCAVDGGGRAGEVDGVGAAAGCGDLGQPAGELRVLGEADGVAVGFGELTQARRAVEGGAPVGRGELRGDGGDLPGWAAEAARWVVGGAPLAMGITPLCAWWVSS</sequence>
<evidence type="ECO:0008006" key="4">
    <source>
        <dbReference type="Google" id="ProtNLM"/>
    </source>
</evidence>
<name>A0ABN3K1E8_9ACTN</name>
<feature type="region of interest" description="Disordered" evidence="1">
    <location>
        <begin position="1"/>
        <end position="53"/>
    </location>
</feature>
<evidence type="ECO:0000256" key="1">
    <source>
        <dbReference type="SAM" id="MobiDB-lite"/>
    </source>
</evidence>
<proteinExistence type="predicted"/>